<evidence type="ECO:0000313" key="1">
    <source>
        <dbReference type="EMBL" id="GAA2116714.1"/>
    </source>
</evidence>
<gene>
    <name evidence="1" type="ORF">GCM10009726_36440</name>
</gene>
<evidence type="ECO:0008006" key="3">
    <source>
        <dbReference type="Google" id="ProtNLM"/>
    </source>
</evidence>
<proteinExistence type="predicted"/>
<sequence>MRIGTWNLAGRWSDAHLALLLEADCDVWLLTEVNERTSLPAYALHLTQSRMAARRRWAGVASRLPMASLPDPHPASAAAQVGATTYVSSILPWKGCRPVPPWVGPKHADKTAHTVEDLLLRLRAVDALVWGGDWNHALSGKEYAGSLGGRTVVLDAVDQLGLAVPTADLPHPIDGLLSIDHVAVPRGTATTASRISAEHDGKRLSDHDAYVIEASTTSVVE</sequence>
<keyword evidence="2" id="KW-1185">Reference proteome</keyword>
<reference evidence="1 2" key="1">
    <citation type="journal article" date="2019" name="Int. J. Syst. Evol. Microbiol.">
        <title>The Global Catalogue of Microorganisms (GCM) 10K type strain sequencing project: providing services to taxonomists for standard genome sequencing and annotation.</title>
        <authorList>
            <consortium name="The Broad Institute Genomics Platform"/>
            <consortium name="The Broad Institute Genome Sequencing Center for Infectious Disease"/>
            <person name="Wu L."/>
            <person name="Ma J."/>
        </authorList>
    </citation>
    <scope>NUCLEOTIDE SEQUENCE [LARGE SCALE GENOMIC DNA]</scope>
    <source>
        <strain evidence="1 2">JCM 13813</strain>
    </source>
</reference>
<organism evidence="1 2">
    <name type="scientific">Nocardioides furvisabuli</name>
    <dbReference type="NCBI Taxonomy" id="375542"/>
    <lineage>
        <taxon>Bacteria</taxon>
        <taxon>Bacillati</taxon>
        <taxon>Actinomycetota</taxon>
        <taxon>Actinomycetes</taxon>
        <taxon>Propionibacteriales</taxon>
        <taxon>Nocardioidaceae</taxon>
        <taxon>Nocardioides</taxon>
    </lineage>
</organism>
<protein>
    <recommendedName>
        <fullName evidence="3">Endonuclease/exonuclease/phosphatase domain-containing protein</fullName>
    </recommendedName>
</protein>
<comment type="caution">
    <text evidence="1">The sequence shown here is derived from an EMBL/GenBank/DDBJ whole genome shotgun (WGS) entry which is preliminary data.</text>
</comment>
<dbReference type="RefSeq" id="WP_231250784.1">
    <property type="nucleotide sequence ID" value="NZ_BAAAMQ010000017.1"/>
</dbReference>
<accession>A0ABN2XSY3</accession>
<name>A0ABN2XSY3_9ACTN</name>
<dbReference type="InterPro" id="IPR036691">
    <property type="entry name" value="Endo/exonu/phosph_ase_sf"/>
</dbReference>
<dbReference type="EMBL" id="BAAAMQ010000017">
    <property type="protein sequence ID" value="GAA2116714.1"/>
    <property type="molecule type" value="Genomic_DNA"/>
</dbReference>
<evidence type="ECO:0000313" key="2">
    <source>
        <dbReference type="Proteomes" id="UP001501161"/>
    </source>
</evidence>
<dbReference type="Gene3D" id="3.60.10.10">
    <property type="entry name" value="Endonuclease/exonuclease/phosphatase"/>
    <property type="match status" value="1"/>
</dbReference>
<dbReference type="SUPFAM" id="SSF56219">
    <property type="entry name" value="DNase I-like"/>
    <property type="match status" value="1"/>
</dbReference>
<dbReference type="Proteomes" id="UP001501161">
    <property type="component" value="Unassembled WGS sequence"/>
</dbReference>